<dbReference type="EMBL" id="MU001772">
    <property type="protein sequence ID" value="KAF2798983.1"/>
    <property type="molecule type" value="Genomic_DNA"/>
</dbReference>
<organism evidence="1 2">
    <name type="scientific">Melanomma pulvis-pyrius CBS 109.77</name>
    <dbReference type="NCBI Taxonomy" id="1314802"/>
    <lineage>
        <taxon>Eukaryota</taxon>
        <taxon>Fungi</taxon>
        <taxon>Dikarya</taxon>
        <taxon>Ascomycota</taxon>
        <taxon>Pezizomycotina</taxon>
        <taxon>Dothideomycetes</taxon>
        <taxon>Pleosporomycetidae</taxon>
        <taxon>Pleosporales</taxon>
        <taxon>Melanommataceae</taxon>
        <taxon>Melanomma</taxon>
    </lineage>
</organism>
<protein>
    <submittedName>
        <fullName evidence="1">Uncharacterized protein</fullName>
    </submittedName>
</protein>
<reference evidence="1" key="1">
    <citation type="journal article" date="2020" name="Stud. Mycol.">
        <title>101 Dothideomycetes genomes: a test case for predicting lifestyles and emergence of pathogens.</title>
        <authorList>
            <person name="Haridas S."/>
            <person name="Albert R."/>
            <person name="Binder M."/>
            <person name="Bloem J."/>
            <person name="Labutti K."/>
            <person name="Salamov A."/>
            <person name="Andreopoulos B."/>
            <person name="Baker S."/>
            <person name="Barry K."/>
            <person name="Bills G."/>
            <person name="Bluhm B."/>
            <person name="Cannon C."/>
            <person name="Castanera R."/>
            <person name="Culley D."/>
            <person name="Daum C."/>
            <person name="Ezra D."/>
            <person name="Gonzalez J."/>
            <person name="Henrissat B."/>
            <person name="Kuo A."/>
            <person name="Liang C."/>
            <person name="Lipzen A."/>
            <person name="Lutzoni F."/>
            <person name="Magnuson J."/>
            <person name="Mondo S."/>
            <person name="Nolan M."/>
            <person name="Ohm R."/>
            <person name="Pangilinan J."/>
            <person name="Park H.-J."/>
            <person name="Ramirez L."/>
            <person name="Alfaro M."/>
            <person name="Sun H."/>
            <person name="Tritt A."/>
            <person name="Yoshinaga Y."/>
            <person name="Zwiers L.-H."/>
            <person name="Turgeon B."/>
            <person name="Goodwin S."/>
            <person name="Spatafora J."/>
            <person name="Crous P."/>
            <person name="Grigoriev I."/>
        </authorList>
    </citation>
    <scope>NUCLEOTIDE SEQUENCE</scope>
    <source>
        <strain evidence="1">CBS 109.77</strain>
    </source>
</reference>
<name>A0A6A6XRY6_9PLEO</name>
<evidence type="ECO:0000313" key="2">
    <source>
        <dbReference type="Proteomes" id="UP000799757"/>
    </source>
</evidence>
<accession>A0A6A6XRY6</accession>
<keyword evidence="2" id="KW-1185">Reference proteome</keyword>
<gene>
    <name evidence="1" type="ORF">K505DRAFT_232070</name>
</gene>
<dbReference type="Proteomes" id="UP000799757">
    <property type="component" value="Unassembled WGS sequence"/>
</dbReference>
<dbReference type="OrthoDB" id="5030973at2759"/>
<proteinExistence type="predicted"/>
<dbReference type="AlphaFoldDB" id="A0A6A6XRY6"/>
<sequence>MANPLPSFQVVLNPEGDGGHFRYENAPGEIQRPHLVDRGNSLVIQGELVEVVHGTLSPNGDHGTIIVTDFLFLPSKNSRRFKYAAITLRFESEDPSASEVEVIDISPKGHQSMLPTNKTVELTRSANASVTGGTVVSAGAGLAWEPKESQDKTFETVLAGTIRLEGRAFGGKNTARWTTSENPEAESGIPTLLRTVTLLKRKEKREGGNMRFKAAVEIRCKVDFVSSLGEGRNSLLGRIPKDDPVIFDPKEPPTTTVFGTEELRAQNLAQHSAVVSTTMLSNTVQGRIVHVSC</sequence>
<evidence type="ECO:0000313" key="1">
    <source>
        <dbReference type="EMBL" id="KAF2798983.1"/>
    </source>
</evidence>